<dbReference type="GO" id="GO:0003700">
    <property type="term" value="F:DNA-binding transcription factor activity"/>
    <property type="evidence" value="ECO:0007669"/>
    <property type="project" value="InterPro"/>
</dbReference>
<dbReference type="InterPro" id="IPR009057">
    <property type="entry name" value="Homeodomain-like_sf"/>
</dbReference>
<evidence type="ECO:0000259" key="4">
    <source>
        <dbReference type="PROSITE" id="PS01124"/>
    </source>
</evidence>
<feature type="domain" description="HTH araC/xylS-type" evidence="4">
    <location>
        <begin position="219"/>
        <end position="299"/>
    </location>
</feature>
<evidence type="ECO:0000256" key="2">
    <source>
        <dbReference type="ARBA" id="ARBA00023125"/>
    </source>
</evidence>
<dbReference type="InterPro" id="IPR020449">
    <property type="entry name" value="Tscrpt_reg_AraC-type_HTH"/>
</dbReference>
<keyword evidence="6" id="KW-1185">Reference proteome</keyword>
<dbReference type="GO" id="GO:0043565">
    <property type="term" value="F:sequence-specific DNA binding"/>
    <property type="evidence" value="ECO:0007669"/>
    <property type="project" value="InterPro"/>
</dbReference>
<keyword evidence="1" id="KW-0805">Transcription regulation</keyword>
<dbReference type="Gene3D" id="1.10.10.60">
    <property type="entry name" value="Homeodomain-like"/>
    <property type="match status" value="1"/>
</dbReference>
<keyword evidence="2" id="KW-0238">DNA-binding</keyword>
<dbReference type="Proteomes" id="UP000199642">
    <property type="component" value="Unassembled WGS sequence"/>
</dbReference>
<organism evidence="5 6">
    <name type="scientific">Algoriphagus hitonicola</name>
    <dbReference type="NCBI Taxonomy" id="435880"/>
    <lineage>
        <taxon>Bacteria</taxon>
        <taxon>Pseudomonadati</taxon>
        <taxon>Bacteroidota</taxon>
        <taxon>Cytophagia</taxon>
        <taxon>Cytophagales</taxon>
        <taxon>Cyclobacteriaceae</taxon>
        <taxon>Algoriphagus</taxon>
    </lineage>
</organism>
<dbReference type="STRING" id="435880.SAMN04487988_110107"/>
<keyword evidence="3" id="KW-0804">Transcription</keyword>
<dbReference type="RefSeq" id="WP_092792830.1">
    <property type="nucleotide sequence ID" value="NZ_FOPC01000010.1"/>
</dbReference>
<dbReference type="AlphaFoldDB" id="A0A1I2VVK6"/>
<dbReference type="OrthoDB" id="629929at2"/>
<dbReference type="PROSITE" id="PS01124">
    <property type="entry name" value="HTH_ARAC_FAMILY_2"/>
    <property type="match status" value="1"/>
</dbReference>
<dbReference type="PANTHER" id="PTHR43280">
    <property type="entry name" value="ARAC-FAMILY TRANSCRIPTIONAL REGULATOR"/>
    <property type="match status" value="1"/>
</dbReference>
<evidence type="ECO:0000313" key="6">
    <source>
        <dbReference type="Proteomes" id="UP000199642"/>
    </source>
</evidence>
<sequence length="310" mass="36450">MENPESLEEFYKRKFNWIPENIANEIGHFNLFRLEPYFEGKLKAVPYRRRDFYKIMLVKGASTVHYADRIYEVKKQALSFSNPLVPYKWDHLSPETQGIYCIFNPHFFMNFGQIQQYEVFHPNGTHIFELTDEETVQVENIFEKMQTEFNSEYKYKYDSLRALVFELIHFGMKLQPAEIQITQHGNASLRIASIFLELLERQFPVDDTHQTIGLRAPAEFADQLNIHVNHLNRAVKEMTGKTTSQLIADRLIQEAKILLKQSSWNVSEIAYSLGFTEVTHFNNFFKKHLNLNPTQFRKGGINSRKSGNNR</sequence>
<name>A0A1I2VVK6_9BACT</name>
<accession>A0A1I2VVK6</accession>
<dbReference type="EMBL" id="FOPC01000010">
    <property type="protein sequence ID" value="SFG91696.1"/>
    <property type="molecule type" value="Genomic_DNA"/>
</dbReference>
<gene>
    <name evidence="5" type="ORF">SAMN04487988_110107</name>
</gene>
<dbReference type="PANTHER" id="PTHR43280:SF32">
    <property type="entry name" value="TRANSCRIPTIONAL REGULATORY PROTEIN"/>
    <property type="match status" value="1"/>
</dbReference>
<evidence type="ECO:0000256" key="1">
    <source>
        <dbReference type="ARBA" id="ARBA00023015"/>
    </source>
</evidence>
<dbReference type="SMART" id="SM00342">
    <property type="entry name" value="HTH_ARAC"/>
    <property type="match status" value="1"/>
</dbReference>
<evidence type="ECO:0000256" key="3">
    <source>
        <dbReference type="ARBA" id="ARBA00023163"/>
    </source>
</evidence>
<reference evidence="6" key="1">
    <citation type="submission" date="2016-10" db="EMBL/GenBank/DDBJ databases">
        <authorList>
            <person name="Varghese N."/>
            <person name="Submissions S."/>
        </authorList>
    </citation>
    <scope>NUCLEOTIDE SEQUENCE [LARGE SCALE GENOMIC DNA]</scope>
    <source>
        <strain evidence="6">DSM 19315</strain>
    </source>
</reference>
<evidence type="ECO:0000313" key="5">
    <source>
        <dbReference type="EMBL" id="SFG91696.1"/>
    </source>
</evidence>
<proteinExistence type="predicted"/>
<dbReference type="SUPFAM" id="SSF46689">
    <property type="entry name" value="Homeodomain-like"/>
    <property type="match status" value="1"/>
</dbReference>
<dbReference type="Pfam" id="PF12833">
    <property type="entry name" value="HTH_18"/>
    <property type="match status" value="1"/>
</dbReference>
<dbReference type="PRINTS" id="PR00032">
    <property type="entry name" value="HTHARAC"/>
</dbReference>
<dbReference type="InterPro" id="IPR018060">
    <property type="entry name" value="HTH_AraC"/>
</dbReference>
<protein>
    <submittedName>
        <fullName evidence="5">Transcriptional regulator, AraC family</fullName>
    </submittedName>
</protein>